<reference evidence="5" key="3">
    <citation type="submission" date="2020-12" db="UniProtKB">
        <authorList>
            <consortium name="EnsemblPlants"/>
        </authorList>
    </citation>
    <scope>IDENTIFICATION</scope>
</reference>
<dbReference type="InterPro" id="IPR038595">
    <property type="entry name" value="LOR_sf"/>
</dbReference>
<dbReference type="Gramene" id="Pp3c3_8080V3.1">
    <property type="protein sequence ID" value="PAC:32943414.CDS.1"/>
    <property type="gene ID" value="Pp3c3_8080"/>
</dbReference>
<dbReference type="EnsemblPlants" id="Pp3c3_8080V3.3">
    <property type="protein sequence ID" value="PAC:32943416.CDS.1"/>
    <property type="gene ID" value="Pp3c3_8080"/>
</dbReference>
<dbReference type="Gramene" id="Pp3c3_8080V3.4">
    <property type="protein sequence ID" value="PAC:32943417.CDS.1"/>
    <property type="gene ID" value="Pp3c3_8080"/>
</dbReference>
<dbReference type="EMBL" id="ABEU02000003">
    <property type="protein sequence ID" value="PNR57137.1"/>
    <property type="molecule type" value="Genomic_DNA"/>
</dbReference>
<dbReference type="EnsemblPlants" id="Pp3c3_8080V3.4">
    <property type="protein sequence ID" value="PAC:32943417.CDS.1"/>
    <property type="gene ID" value="Pp3c3_8080"/>
</dbReference>
<dbReference type="EMBL" id="ABEU02000003">
    <property type="protein sequence ID" value="PNR57133.1"/>
    <property type="molecule type" value="Genomic_DNA"/>
</dbReference>
<evidence type="ECO:0000313" key="2">
    <source>
        <dbReference type="EMBL" id="PNR57130.1"/>
    </source>
</evidence>
<dbReference type="EnsemblPlants" id="Pp3c3_8120V3.1">
    <property type="protein sequence ID" value="PAC:32943547.CDS.1"/>
    <property type="gene ID" value="Pp3c3_8120"/>
</dbReference>
<reference evidence="2 6" key="1">
    <citation type="journal article" date="2008" name="Science">
        <title>The Physcomitrella genome reveals evolutionary insights into the conquest of land by plants.</title>
        <authorList>
            <person name="Rensing S."/>
            <person name="Lang D."/>
            <person name="Zimmer A."/>
            <person name="Terry A."/>
            <person name="Salamov A."/>
            <person name="Shapiro H."/>
            <person name="Nishiyama T."/>
            <person name="Perroud P.-F."/>
            <person name="Lindquist E."/>
            <person name="Kamisugi Y."/>
            <person name="Tanahashi T."/>
            <person name="Sakakibara K."/>
            <person name="Fujita T."/>
            <person name="Oishi K."/>
            <person name="Shin-I T."/>
            <person name="Kuroki Y."/>
            <person name="Toyoda A."/>
            <person name="Suzuki Y."/>
            <person name="Hashimoto A."/>
            <person name="Yamaguchi K."/>
            <person name="Sugano A."/>
            <person name="Kohara Y."/>
            <person name="Fujiyama A."/>
            <person name="Anterola A."/>
            <person name="Aoki S."/>
            <person name="Ashton N."/>
            <person name="Barbazuk W.B."/>
            <person name="Barker E."/>
            <person name="Bennetzen J."/>
            <person name="Bezanilla M."/>
            <person name="Blankenship R."/>
            <person name="Cho S.H."/>
            <person name="Dutcher S."/>
            <person name="Estelle M."/>
            <person name="Fawcett J.A."/>
            <person name="Gundlach H."/>
            <person name="Hanada K."/>
            <person name="Heyl A."/>
            <person name="Hicks K.A."/>
            <person name="Hugh J."/>
            <person name="Lohr M."/>
            <person name="Mayer K."/>
            <person name="Melkozernov A."/>
            <person name="Murata T."/>
            <person name="Nelson D."/>
            <person name="Pils B."/>
            <person name="Prigge M."/>
            <person name="Reiss B."/>
            <person name="Renner T."/>
            <person name="Rombauts S."/>
            <person name="Rushton P."/>
            <person name="Sanderfoot A."/>
            <person name="Schween G."/>
            <person name="Shiu S.-H."/>
            <person name="Stueber K."/>
            <person name="Theodoulou F.L."/>
            <person name="Tu H."/>
            <person name="Van de Peer Y."/>
            <person name="Verrier P.J."/>
            <person name="Waters E."/>
            <person name="Wood A."/>
            <person name="Yang L."/>
            <person name="Cove D."/>
            <person name="Cuming A."/>
            <person name="Hasebe M."/>
            <person name="Lucas S."/>
            <person name="Mishler D.B."/>
            <person name="Reski R."/>
            <person name="Grigoriev I."/>
            <person name="Quatrano R.S."/>
            <person name="Boore J.L."/>
        </authorList>
    </citation>
    <scope>NUCLEOTIDE SEQUENCE [LARGE SCALE GENOMIC DNA]</scope>
    <source>
        <strain evidence="5 6">cv. Gransden 2004</strain>
    </source>
</reference>
<dbReference type="Gramene" id="Pp3c3_8160V3.1">
    <property type="protein sequence ID" value="PAC:32941286.CDS.1"/>
    <property type="gene ID" value="Pp3c3_8160"/>
</dbReference>
<keyword evidence="6" id="KW-1185">Reference proteome</keyword>
<reference evidence="2 6" key="2">
    <citation type="journal article" date="2018" name="Plant J.">
        <title>The Physcomitrella patens chromosome-scale assembly reveals moss genome structure and evolution.</title>
        <authorList>
            <person name="Lang D."/>
            <person name="Ullrich K.K."/>
            <person name="Murat F."/>
            <person name="Fuchs J."/>
            <person name="Jenkins J."/>
            <person name="Haas F.B."/>
            <person name="Piednoel M."/>
            <person name="Gundlach H."/>
            <person name="Van Bel M."/>
            <person name="Meyberg R."/>
            <person name="Vives C."/>
            <person name="Morata J."/>
            <person name="Symeonidi A."/>
            <person name="Hiss M."/>
            <person name="Muchero W."/>
            <person name="Kamisugi Y."/>
            <person name="Saleh O."/>
            <person name="Blanc G."/>
            <person name="Decker E.L."/>
            <person name="van Gessel N."/>
            <person name="Grimwood J."/>
            <person name="Hayes R.D."/>
            <person name="Graham S.W."/>
            <person name="Gunter L.E."/>
            <person name="McDaniel S.F."/>
            <person name="Hoernstein S.N.W."/>
            <person name="Larsson A."/>
            <person name="Li F.W."/>
            <person name="Perroud P.F."/>
            <person name="Phillips J."/>
            <person name="Ranjan P."/>
            <person name="Rokshar D.S."/>
            <person name="Rothfels C.J."/>
            <person name="Schneider L."/>
            <person name="Shu S."/>
            <person name="Stevenson D.W."/>
            <person name="Thummler F."/>
            <person name="Tillich M."/>
            <person name="Villarreal Aguilar J.C."/>
            <person name="Widiez T."/>
            <person name="Wong G.K."/>
            <person name="Wymore A."/>
            <person name="Zhang Y."/>
            <person name="Zimmer A.D."/>
            <person name="Quatrano R.S."/>
            <person name="Mayer K.F.X."/>
            <person name="Goodstein D."/>
            <person name="Casacuberta J.M."/>
            <person name="Vandepoele K."/>
            <person name="Reski R."/>
            <person name="Cuming A.C."/>
            <person name="Tuskan G.A."/>
            <person name="Maumus F."/>
            <person name="Salse J."/>
            <person name="Schmutz J."/>
            <person name="Rensing S.A."/>
        </authorList>
    </citation>
    <scope>NUCLEOTIDE SEQUENCE [LARGE SCALE GENOMIC DNA]</scope>
    <source>
        <strain evidence="5 6">cv. Gransden 2004</strain>
    </source>
</reference>
<dbReference type="RefSeq" id="XP_024369512.1">
    <property type="nucleotide sequence ID" value="XM_024513744.2"/>
</dbReference>
<dbReference type="InterPro" id="IPR007612">
    <property type="entry name" value="LOR"/>
</dbReference>
<dbReference type="GeneID" id="112279365"/>
<dbReference type="Gene3D" id="2.40.160.200">
    <property type="entry name" value="LURP1-related"/>
    <property type="match status" value="1"/>
</dbReference>
<dbReference type="AlphaFoldDB" id="A0A2K1KTQ0"/>
<dbReference type="SUPFAM" id="SSF54518">
    <property type="entry name" value="Tubby C-terminal domain-like"/>
    <property type="match status" value="1"/>
</dbReference>
<dbReference type="EnsemblPlants" id="Pp3c3_8160V3.1">
    <property type="protein sequence ID" value="PAC:32941286.CDS.1"/>
    <property type="gene ID" value="Pp3c3_8160"/>
</dbReference>
<dbReference type="EnsemblPlants" id="Pp3c3_8160V3.2">
    <property type="protein sequence ID" value="PAC:32941287.CDS.1"/>
    <property type="gene ID" value="Pp3c3_8160"/>
</dbReference>
<dbReference type="OrthoDB" id="2247at2759"/>
<dbReference type="Gramene" id="Pp3c3_8120V3.2">
    <property type="protein sequence ID" value="PAC:32943548.CDS.1"/>
    <property type="gene ID" value="Pp3c3_8120"/>
</dbReference>
<dbReference type="Gramene" id="Pp3c3_8160V3.2">
    <property type="protein sequence ID" value="PAC:32941287.CDS.1"/>
    <property type="gene ID" value="Pp3c3_8160"/>
</dbReference>
<dbReference type="Gramene" id="Pp3c3_8080V3.3">
    <property type="protein sequence ID" value="PAC:32943416.CDS.1"/>
    <property type="gene ID" value="Pp3c3_8080"/>
</dbReference>
<dbReference type="KEGG" id="ppp:112279363"/>
<evidence type="ECO:0000313" key="3">
    <source>
        <dbReference type="EMBL" id="PNR57133.1"/>
    </source>
</evidence>
<sequence length="324" mass="35500">MAENGRKKSSEVQKLSDPNFLVEVGVGPPTPTLVPQRPGTGVVVGGQYADEVKRFIWKKAHFSLDDNRIFDKNGRLVAVSYHWGKNPYESLDPLNVIPDNPVGEWESVCYISGYDGMPQLKVRPAAWSLHGRQYIYDCNGERSYCNIASVSRLKTMSVRRNFAVFAGDEDSEPTYTVLVDLAGRTMQLVNANEERVAVFTKSVETLILNATLGVGSEFTIDVAPGVDWTAMLAICIGLNQVGKSYQKDAMNNFLVDPAKDAAMGYALNEALLVADGIQSGEIEVPELGEIEVPEIEVPEVEVPEEVSSFFGTVMESLLSALAEE</sequence>
<dbReference type="Pfam" id="PF04525">
    <property type="entry name" value="LOR"/>
    <property type="match status" value="1"/>
</dbReference>
<evidence type="ECO:0008006" key="7">
    <source>
        <dbReference type="Google" id="ProtNLM"/>
    </source>
</evidence>
<protein>
    <recommendedName>
        <fullName evidence="7">Tubby C-terminal domain-containing protein</fullName>
    </recommendedName>
</protein>
<dbReference type="EnsemblPlants" id="Pp3c3_8120V3.2">
    <property type="protein sequence ID" value="PAC:32943548.CDS.1"/>
    <property type="gene ID" value="Pp3c3_8120"/>
</dbReference>
<organism evidence="2">
    <name type="scientific">Physcomitrium patens</name>
    <name type="common">Spreading-leaved earth moss</name>
    <name type="synonym">Physcomitrella patens</name>
    <dbReference type="NCBI Taxonomy" id="3218"/>
    <lineage>
        <taxon>Eukaryota</taxon>
        <taxon>Viridiplantae</taxon>
        <taxon>Streptophyta</taxon>
        <taxon>Embryophyta</taxon>
        <taxon>Bryophyta</taxon>
        <taxon>Bryophytina</taxon>
        <taxon>Bryopsida</taxon>
        <taxon>Funariidae</taxon>
        <taxon>Funariales</taxon>
        <taxon>Funariaceae</taxon>
        <taxon>Physcomitrium</taxon>
    </lineage>
</organism>
<dbReference type="Gramene" id="Pp3c3_8120V3.1">
    <property type="protein sequence ID" value="PAC:32943547.CDS.1"/>
    <property type="gene ID" value="Pp3c3_8120"/>
</dbReference>
<accession>A0A2K1KTQ0</accession>
<proteinExistence type="inferred from homology"/>
<name>A0A2K1KTQ0_PHYPA</name>
<dbReference type="RefSeq" id="XP_024369511.1">
    <property type="nucleotide sequence ID" value="XM_024513743.2"/>
</dbReference>
<evidence type="ECO:0000313" key="6">
    <source>
        <dbReference type="Proteomes" id="UP000006727"/>
    </source>
</evidence>
<dbReference type="EMBL" id="ABEU02000003">
    <property type="protein sequence ID" value="PNR57130.1"/>
    <property type="molecule type" value="Genomic_DNA"/>
</dbReference>
<dbReference type="InterPro" id="IPR025659">
    <property type="entry name" value="Tubby-like_C"/>
</dbReference>
<evidence type="ECO:0000256" key="1">
    <source>
        <dbReference type="ARBA" id="ARBA00005437"/>
    </source>
</evidence>
<evidence type="ECO:0000313" key="4">
    <source>
        <dbReference type="EMBL" id="PNR57137.1"/>
    </source>
</evidence>
<dbReference type="EnsemblPlants" id="Pp3c3_8080V3.1">
    <property type="protein sequence ID" value="PAC:32943414.CDS.1"/>
    <property type="gene ID" value="Pp3c3_8080"/>
</dbReference>
<dbReference type="Proteomes" id="UP000006727">
    <property type="component" value="Chromosome 3"/>
</dbReference>
<dbReference type="EnsemblPlants" id="Pp3c3_8080V3.2">
    <property type="protein sequence ID" value="PAC:32943415.CDS.1"/>
    <property type="gene ID" value="Pp3c3_8080"/>
</dbReference>
<dbReference type="PaxDb" id="3218-PP1S140_2V6.2"/>
<comment type="similarity">
    <text evidence="1">Belongs to the LOR family.</text>
</comment>
<dbReference type="Gramene" id="Pp3c3_8080V3.2">
    <property type="protein sequence ID" value="PAC:32943415.CDS.1"/>
    <property type="gene ID" value="Pp3c3_8080"/>
</dbReference>
<gene>
    <name evidence="5" type="primary">LOC112279365</name>
    <name evidence="2" type="ORF">PHYPA_004123</name>
    <name evidence="3" type="ORF">PHYPA_004126</name>
    <name evidence="4" type="ORF">PHYPA_004130</name>
</gene>
<evidence type="ECO:0000313" key="5">
    <source>
        <dbReference type="EnsemblPlants" id="PAC:32941286.CDS.1"/>
    </source>
</evidence>